<dbReference type="RefSeq" id="WP_040059762.1">
    <property type="nucleotide sequence ID" value="NZ_CP004388.1"/>
</dbReference>
<feature type="compositionally biased region" description="Polar residues" evidence="1">
    <location>
        <begin position="198"/>
        <end position="207"/>
    </location>
</feature>
<proteinExistence type="predicted"/>
<dbReference type="AlphaFoldDB" id="A0AB72UCB6"/>
<dbReference type="Proteomes" id="UP000007127">
    <property type="component" value="Chromosome"/>
</dbReference>
<organism evidence="2 3">
    <name type="scientific">Thalassospira xiamenensis M-5 = DSM 17429</name>
    <dbReference type="NCBI Taxonomy" id="1123366"/>
    <lineage>
        <taxon>Bacteria</taxon>
        <taxon>Pseudomonadati</taxon>
        <taxon>Pseudomonadota</taxon>
        <taxon>Alphaproteobacteria</taxon>
        <taxon>Rhodospirillales</taxon>
        <taxon>Thalassospiraceae</taxon>
        <taxon>Thalassospira</taxon>
    </lineage>
</organism>
<reference evidence="2 3" key="1">
    <citation type="journal article" date="2012" name="J. Bacteriol.">
        <title>Genome sequence of Thalassospira xiamenensis type strain M-5.</title>
        <authorList>
            <person name="Lai Q."/>
            <person name="Shao Z."/>
        </authorList>
    </citation>
    <scope>NUCLEOTIDE SEQUENCE [LARGE SCALE GENOMIC DNA]</scope>
    <source>
        <strain evidence="2 3">M-5</strain>
    </source>
</reference>
<accession>A0AB72UCB6</accession>
<dbReference type="KEGG" id="txi:TH3_08220"/>
<evidence type="ECO:0000256" key="1">
    <source>
        <dbReference type="SAM" id="MobiDB-lite"/>
    </source>
</evidence>
<gene>
    <name evidence="2" type="ORF">TH3_08220</name>
</gene>
<evidence type="ECO:0000313" key="3">
    <source>
        <dbReference type="Proteomes" id="UP000007127"/>
    </source>
</evidence>
<dbReference type="GeneID" id="31927319"/>
<sequence length="362" mass="37706">MTEKSTLEKIQGLAKLKPGQPPTAEQQEMFAEWRQNGVDVGRLVGAASAALIATSGNEVYIGADAGQSVAEDNILPAVILLVQGAMIAWTAYELYDNATTAYELVTAYANGELTDEQFEDALLEAGLNAVIDASVGKLKILEKSYELARKAGLTDKADDLLRKIASHNNGGIGGPNRTLPSGYTRNVDGSVTGPRGGTYSTAGTDLNGQQVYRDSGGRYYTLDGGTKTQVSNPAGSPNVAITQQHAHHQDYVNDISGQLKGQGYTTSSGGFYSSCGSTICYPDITYSAPGSNKITGVIEVKTGGAGPSTNQSIVYPQIGTGDAIPGPSIANAYGLDAGIPMNQQGYPNGIPVYQITAPGLGQ</sequence>
<name>A0AB72UCB6_9PROT</name>
<feature type="region of interest" description="Disordered" evidence="1">
    <location>
        <begin position="167"/>
        <end position="207"/>
    </location>
</feature>
<protein>
    <submittedName>
        <fullName evidence="2">Filamentous hemagglutinin family protein</fullName>
    </submittedName>
</protein>
<evidence type="ECO:0000313" key="2">
    <source>
        <dbReference type="EMBL" id="AJD51762.1"/>
    </source>
</evidence>
<dbReference type="EMBL" id="CP004388">
    <property type="protein sequence ID" value="AJD51762.1"/>
    <property type="molecule type" value="Genomic_DNA"/>
</dbReference>
<feature type="compositionally biased region" description="Polar residues" evidence="1">
    <location>
        <begin position="178"/>
        <end position="189"/>
    </location>
</feature>